<accession>A0ABV7AKZ4</accession>
<dbReference type="InterPro" id="IPR029058">
    <property type="entry name" value="AB_hydrolase_fold"/>
</dbReference>
<feature type="domain" description="AB hydrolase-1" evidence="1">
    <location>
        <begin position="26"/>
        <end position="265"/>
    </location>
</feature>
<sequence>MNDVAAATRPDPAMVRRLGQGPRPALMIHCSLAHSGEWSALAERLGDRLHMVAFDLPGHGRAPDWQPGSDIAAVALESAVPLAEAEDGPVDLVGHSFGAVVALRLALERPDLVRTLTLIEPTLFAAARAAGAPEAVGHEDEMRPLQAALEAGDAEGAARMFIADWGTGQSWEATPEAQRRYFAERIHLILASEPVLWHDSGNLLAPGRLEGLEMPVLLLEGGDSPPIITAIARELARRLKRVTRVTVPGATHMLPVTHPDAVAAAIGVHLTRG</sequence>
<evidence type="ECO:0000259" key="1">
    <source>
        <dbReference type="Pfam" id="PF12697"/>
    </source>
</evidence>
<dbReference type="Proteomes" id="UP001595443">
    <property type="component" value="Unassembled WGS sequence"/>
</dbReference>
<comment type="caution">
    <text evidence="2">The sequence shown here is derived from an EMBL/GenBank/DDBJ whole genome shotgun (WGS) entry which is preliminary data.</text>
</comment>
<dbReference type="SUPFAM" id="SSF53474">
    <property type="entry name" value="alpha/beta-Hydrolases"/>
    <property type="match status" value="1"/>
</dbReference>
<dbReference type="PRINTS" id="PR00111">
    <property type="entry name" value="ABHYDROLASE"/>
</dbReference>
<dbReference type="PANTHER" id="PTHR43194:SF2">
    <property type="entry name" value="PEROXISOMAL MEMBRANE PROTEIN LPX1"/>
    <property type="match status" value="1"/>
</dbReference>
<dbReference type="InterPro" id="IPR000073">
    <property type="entry name" value="AB_hydrolase_1"/>
</dbReference>
<name>A0ABV7AKZ4_9RHOB</name>
<protein>
    <submittedName>
        <fullName evidence="2">Alpha/beta fold hydrolase</fullName>
    </submittedName>
</protein>
<dbReference type="Gene3D" id="3.40.50.1820">
    <property type="entry name" value="alpha/beta hydrolase"/>
    <property type="match status" value="1"/>
</dbReference>
<dbReference type="PANTHER" id="PTHR43194">
    <property type="entry name" value="HYDROLASE ALPHA/BETA FOLD FAMILY"/>
    <property type="match status" value="1"/>
</dbReference>
<proteinExistence type="predicted"/>
<dbReference type="Pfam" id="PF12697">
    <property type="entry name" value="Abhydrolase_6"/>
    <property type="match status" value="1"/>
</dbReference>
<dbReference type="EMBL" id="JBHRSK010000017">
    <property type="protein sequence ID" value="MFC2970088.1"/>
    <property type="molecule type" value="Genomic_DNA"/>
</dbReference>
<dbReference type="GO" id="GO:0016787">
    <property type="term" value="F:hydrolase activity"/>
    <property type="evidence" value="ECO:0007669"/>
    <property type="project" value="UniProtKB-KW"/>
</dbReference>
<dbReference type="InterPro" id="IPR050228">
    <property type="entry name" value="Carboxylesterase_BioH"/>
</dbReference>
<evidence type="ECO:0000313" key="2">
    <source>
        <dbReference type="EMBL" id="MFC2970088.1"/>
    </source>
</evidence>
<organism evidence="2 3">
    <name type="scientific">Acidimangrovimonas pyrenivorans</name>
    <dbReference type="NCBI Taxonomy" id="2030798"/>
    <lineage>
        <taxon>Bacteria</taxon>
        <taxon>Pseudomonadati</taxon>
        <taxon>Pseudomonadota</taxon>
        <taxon>Alphaproteobacteria</taxon>
        <taxon>Rhodobacterales</taxon>
        <taxon>Paracoccaceae</taxon>
        <taxon>Acidimangrovimonas</taxon>
    </lineage>
</organism>
<reference evidence="3" key="1">
    <citation type="journal article" date="2019" name="Int. J. Syst. Evol. Microbiol.">
        <title>The Global Catalogue of Microorganisms (GCM) 10K type strain sequencing project: providing services to taxonomists for standard genome sequencing and annotation.</title>
        <authorList>
            <consortium name="The Broad Institute Genomics Platform"/>
            <consortium name="The Broad Institute Genome Sequencing Center for Infectious Disease"/>
            <person name="Wu L."/>
            <person name="Ma J."/>
        </authorList>
    </citation>
    <scope>NUCLEOTIDE SEQUENCE [LARGE SCALE GENOMIC DNA]</scope>
    <source>
        <strain evidence="3">KCTC 62192</strain>
    </source>
</reference>
<gene>
    <name evidence="2" type="ORF">ACFOES_18475</name>
</gene>
<evidence type="ECO:0000313" key="3">
    <source>
        <dbReference type="Proteomes" id="UP001595443"/>
    </source>
</evidence>
<keyword evidence="2" id="KW-0378">Hydrolase</keyword>
<dbReference type="RefSeq" id="WP_377834850.1">
    <property type="nucleotide sequence ID" value="NZ_JBHRSK010000017.1"/>
</dbReference>
<keyword evidence="3" id="KW-1185">Reference proteome</keyword>